<reference evidence="1" key="1">
    <citation type="journal article" date="2019" name="bioRxiv">
        <title>The Genome of the Zebra Mussel, Dreissena polymorpha: A Resource for Invasive Species Research.</title>
        <authorList>
            <person name="McCartney M.A."/>
            <person name="Auch B."/>
            <person name="Kono T."/>
            <person name="Mallez S."/>
            <person name="Zhang Y."/>
            <person name="Obille A."/>
            <person name="Becker A."/>
            <person name="Abrahante J.E."/>
            <person name="Garbe J."/>
            <person name="Badalamenti J.P."/>
            <person name="Herman A."/>
            <person name="Mangelson H."/>
            <person name="Liachko I."/>
            <person name="Sullivan S."/>
            <person name="Sone E.D."/>
            <person name="Koren S."/>
            <person name="Silverstein K.A.T."/>
            <person name="Beckman K.B."/>
            <person name="Gohl D.M."/>
        </authorList>
    </citation>
    <scope>NUCLEOTIDE SEQUENCE</scope>
    <source>
        <strain evidence="1">Duluth1</strain>
        <tissue evidence="1">Whole animal</tissue>
    </source>
</reference>
<evidence type="ECO:0000313" key="1">
    <source>
        <dbReference type="EMBL" id="KAH3713097.1"/>
    </source>
</evidence>
<dbReference type="AlphaFoldDB" id="A0A9D4HC63"/>
<evidence type="ECO:0000313" key="2">
    <source>
        <dbReference type="Proteomes" id="UP000828390"/>
    </source>
</evidence>
<accession>A0A9D4HC63</accession>
<sequence length="104" mass="12271">MDDRQKAITKAHHEYVVLSNLIVAWRTSLIFFRPNIQVDTMHYTMSNLRGYVLKRKNMDQHANQRRLAWSYPVRYCDTKIFRNFTENRVASDKTAIAHTGLDLG</sequence>
<comment type="caution">
    <text evidence="1">The sequence shown here is derived from an EMBL/GenBank/DDBJ whole genome shotgun (WGS) entry which is preliminary data.</text>
</comment>
<gene>
    <name evidence="1" type="ORF">DPMN_072864</name>
</gene>
<dbReference type="Proteomes" id="UP000828390">
    <property type="component" value="Unassembled WGS sequence"/>
</dbReference>
<protein>
    <submittedName>
        <fullName evidence="1">Uncharacterized protein</fullName>
    </submittedName>
</protein>
<proteinExistence type="predicted"/>
<reference evidence="1" key="2">
    <citation type="submission" date="2020-11" db="EMBL/GenBank/DDBJ databases">
        <authorList>
            <person name="McCartney M.A."/>
            <person name="Auch B."/>
            <person name="Kono T."/>
            <person name="Mallez S."/>
            <person name="Becker A."/>
            <person name="Gohl D.M."/>
            <person name="Silverstein K.A.T."/>
            <person name="Koren S."/>
            <person name="Bechman K.B."/>
            <person name="Herman A."/>
            <person name="Abrahante J.E."/>
            <person name="Garbe J."/>
        </authorList>
    </citation>
    <scope>NUCLEOTIDE SEQUENCE</scope>
    <source>
        <strain evidence="1">Duluth1</strain>
        <tissue evidence="1">Whole animal</tissue>
    </source>
</reference>
<dbReference type="EMBL" id="JAIWYP010000014">
    <property type="protein sequence ID" value="KAH3713097.1"/>
    <property type="molecule type" value="Genomic_DNA"/>
</dbReference>
<name>A0A9D4HC63_DREPO</name>
<keyword evidence="2" id="KW-1185">Reference proteome</keyword>
<organism evidence="1 2">
    <name type="scientific">Dreissena polymorpha</name>
    <name type="common">Zebra mussel</name>
    <name type="synonym">Mytilus polymorpha</name>
    <dbReference type="NCBI Taxonomy" id="45954"/>
    <lineage>
        <taxon>Eukaryota</taxon>
        <taxon>Metazoa</taxon>
        <taxon>Spiralia</taxon>
        <taxon>Lophotrochozoa</taxon>
        <taxon>Mollusca</taxon>
        <taxon>Bivalvia</taxon>
        <taxon>Autobranchia</taxon>
        <taxon>Heteroconchia</taxon>
        <taxon>Euheterodonta</taxon>
        <taxon>Imparidentia</taxon>
        <taxon>Neoheterodontei</taxon>
        <taxon>Myida</taxon>
        <taxon>Dreissenoidea</taxon>
        <taxon>Dreissenidae</taxon>
        <taxon>Dreissena</taxon>
    </lineage>
</organism>